<dbReference type="HOGENOM" id="CLU_419883_0_0_1"/>
<feature type="compositionally biased region" description="Basic and acidic residues" evidence="1">
    <location>
        <begin position="306"/>
        <end position="321"/>
    </location>
</feature>
<proteinExistence type="predicted"/>
<feature type="compositionally biased region" description="Polar residues" evidence="1">
    <location>
        <begin position="71"/>
        <end position="80"/>
    </location>
</feature>
<name>S3C5L5_OPHP1</name>
<feature type="region of interest" description="Disordered" evidence="1">
    <location>
        <begin position="256"/>
        <end position="418"/>
    </location>
</feature>
<dbReference type="OrthoDB" id="5226996at2759"/>
<feature type="compositionally biased region" description="Basic and acidic residues" evidence="1">
    <location>
        <begin position="444"/>
        <end position="463"/>
    </location>
</feature>
<feature type="compositionally biased region" description="Low complexity" evidence="1">
    <location>
        <begin position="95"/>
        <end position="147"/>
    </location>
</feature>
<dbReference type="OMA" id="QAPISFH"/>
<feature type="region of interest" description="Disordered" evidence="1">
    <location>
        <begin position="1"/>
        <end position="154"/>
    </location>
</feature>
<feature type="compositionally biased region" description="Low complexity" evidence="1">
    <location>
        <begin position="520"/>
        <end position="558"/>
    </location>
</feature>
<evidence type="ECO:0000256" key="1">
    <source>
        <dbReference type="SAM" id="MobiDB-lite"/>
    </source>
</evidence>
<feature type="compositionally biased region" description="Low complexity" evidence="1">
    <location>
        <begin position="289"/>
        <end position="300"/>
    </location>
</feature>
<organism evidence="2 3">
    <name type="scientific">Ophiostoma piceae (strain UAMH 11346)</name>
    <name type="common">Sap stain fungus</name>
    <dbReference type="NCBI Taxonomy" id="1262450"/>
    <lineage>
        <taxon>Eukaryota</taxon>
        <taxon>Fungi</taxon>
        <taxon>Dikarya</taxon>
        <taxon>Ascomycota</taxon>
        <taxon>Pezizomycotina</taxon>
        <taxon>Sordariomycetes</taxon>
        <taxon>Sordariomycetidae</taxon>
        <taxon>Ophiostomatales</taxon>
        <taxon>Ophiostomataceae</taxon>
        <taxon>Ophiostoma</taxon>
    </lineage>
</organism>
<dbReference type="EMBL" id="KE148148">
    <property type="protein sequence ID" value="EPE08799.1"/>
    <property type="molecule type" value="Genomic_DNA"/>
</dbReference>
<feature type="compositionally biased region" description="Basic residues" evidence="1">
    <location>
        <begin position="341"/>
        <end position="353"/>
    </location>
</feature>
<feature type="compositionally biased region" description="Polar residues" evidence="1">
    <location>
        <begin position="476"/>
        <end position="492"/>
    </location>
</feature>
<feature type="compositionally biased region" description="Polar residues" evidence="1">
    <location>
        <begin position="20"/>
        <end position="31"/>
    </location>
</feature>
<feature type="compositionally biased region" description="Polar residues" evidence="1">
    <location>
        <begin position="367"/>
        <end position="402"/>
    </location>
</feature>
<feature type="region of interest" description="Disordered" evidence="1">
    <location>
        <begin position="168"/>
        <end position="212"/>
    </location>
</feature>
<feature type="compositionally biased region" description="Acidic residues" evidence="1">
    <location>
        <begin position="637"/>
        <end position="648"/>
    </location>
</feature>
<dbReference type="VEuPathDB" id="FungiDB:F503_04386"/>
<feature type="compositionally biased region" description="Basic and acidic residues" evidence="1">
    <location>
        <begin position="172"/>
        <end position="191"/>
    </location>
</feature>
<dbReference type="AlphaFoldDB" id="S3C5L5"/>
<protein>
    <submittedName>
        <fullName evidence="2">Uncharacterized protein</fullName>
    </submittedName>
</protein>
<keyword evidence="3" id="KW-1185">Reference proteome</keyword>
<reference evidence="2 3" key="1">
    <citation type="journal article" date="2013" name="BMC Genomics">
        <title>The genome and transcriptome of the pine saprophyte Ophiostoma piceae, and a comparison with the bark beetle-associated pine pathogen Grosmannia clavigera.</title>
        <authorList>
            <person name="Haridas S."/>
            <person name="Wang Y."/>
            <person name="Lim L."/>
            <person name="Massoumi Alamouti S."/>
            <person name="Jackman S."/>
            <person name="Docking R."/>
            <person name="Robertson G."/>
            <person name="Birol I."/>
            <person name="Bohlmann J."/>
            <person name="Breuil C."/>
        </authorList>
    </citation>
    <scope>NUCLEOTIDE SEQUENCE [LARGE SCALE GENOMIC DNA]</scope>
    <source>
        <strain evidence="2 3">UAMH 11346</strain>
    </source>
</reference>
<dbReference type="eggNOG" id="ENOG502RR0Q">
    <property type="taxonomic scope" value="Eukaryota"/>
</dbReference>
<gene>
    <name evidence="2" type="ORF">F503_04386</name>
</gene>
<accession>S3C5L5</accession>
<feature type="compositionally biased region" description="Basic and acidic residues" evidence="1">
    <location>
        <begin position="609"/>
        <end position="618"/>
    </location>
</feature>
<sequence length="648" mass="69176">MAPPKSADTASGPRPYSFPGVSTTSDSSDAQHLQRPITSRFVEGSMNDRSSRAPPVSFLNGATPADPADSHASQPSQEEQQGFGYNFTRRSLQMARPSFSSFRGGSSANSSTAPSGTTTTSNTSSSISTTNTTSTTATTSTTTSSGTLRRPRSFLAPFWEGVTKRLHRRARSTLESDLARAEEPCDTKMEDEALQSPQPTGLPQVSDRPSPDEVFANYQKLMQAGFFTKRAIPATRPGLSGDHSIAVVATTPVNTPAPSCPDRFPPPPPRPAFLSSGTPLSPVAPSPAPSSASTPMTTTPRGTKRIRADVDNNNQEAKDSAFKIVSIIAASDAPLSSPTRTPRKISKKLRKSSSRLPGGESLRSVAANESASNSRPSTAQSAAGSMSSRMTRSSQNAQNVEVHQTLPPLPAPVPSVPSADYEADVVISKTTGRQIVTRKHKERRPADVKIVEVGRPEDTQEPPKKRRSQGPAVVHQVQQEASFTSDFGSVSNVMIYDEEAQEGALRPPPTTHYHRPLGPRNPAAASRGSSNSRRAPRKPVLSSATPVVSAASPASSAVGEQAPISFHYPQRVRVRRPMQAQIVEVKASPAANGRKRSSAPVVNNGHSLPLRDQRDSSHQSKPVTRASRAKNLLFSGEDAENEIPVWED</sequence>
<dbReference type="Proteomes" id="UP000016923">
    <property type="component" value="Unassembled WGS sequence"/>
</dbReference>
<feature type="region of interest" description="Disordered" evidence="1">
    <location>
        <begin position="436"/>
        <end position="648"/>
    </location>
</feature>
<evidence type="ECO:0000313" key="3">
    <source>
        <dbReference type="Proteomes" id="UP000016923"/>
    </source>
</evidence>
<evidence type="ECO:0000313" key="2">
    <source>
        <dbReference type="EMBL" id="EPE08799.1"/>
    </source>
</evidence>